<evidence type="ECO:0000313" key="2">
    <source>
        <dbReference type="Proteomes" id="UP000248054"/>
    </source>
</evidence>
<proteinExistence type="predicted"/>
<evidence type="ECO:0000313" key="1">
    <source>
        <dbReference type="EMBL" id="PYE83085.1"/>
    </source>
</evidence>
<accession>A0A2V4XAK0</accession>
<sequence>MFSIETISQNKLVTHLSAEHIERISINGNQIFSISVSSSNSNQIKIISVLDGEYQNEFQVDIKEENTTLNLSLERFSFDVIPDDKRNAHKVIAATLQLEIPQHLDVFITSDIGSVNLEGDFSSLYVELLQGHCRVDGETKSALINTIDGDIKVETNSGVIDALSNNGNVVVDYFPKSASTWTLTSINGDITVEKRY</sequence>
<name>A0A2V4XAK0_9FLAO</name>
<protein>
    <recommendedName>
        <fullName evidence="3">Adhesin</fullName>
    </recommendedName>
</protein>
<dbReference type="Proteomes" id="UP000248054">
    <property type="component" value="Unassembled WGS sequence"/>
</dbReference>
<keyword evidence="2" id="KW-1185">Reference proteome</keyword>
<comment type="caution">
    <text evidence="1">The sequence shown here is derived from an EMBL/GenBank/DDBJ whole genome shotgun (WGS) entry which is preliminary data.</text>
</comment>
<dbReference type="AlphaFoldDB" id="A0A2V4XAK0"/>
<evidence type="ECO:0008006" key="3">
    <source>
        <dbReference type="Google" id="ProtNLM"/>
    </source>
</evidence>
<dbReference type="EMBL" id="QJTD01000001">
    <property type="protein sequence ID" value="PYE83085.1"/>
    <property type="molecule type" value="Genomic_DNA"/>
</dbReference>
<organism evidence="1 2">
    <name type="scientific">Winogradskyella epiphytica</name>
    <dbReference type="NCBI Taxonomy" id="262005"/>
    <lineage>
        <taxon>Bacteria</taxon>
        <taxon>Pseudomonadati</taxon>
        <taxon>Bacteroidota</taxon>
        <taxon>Flavobacteriia</taxon>
        <taxon>Flavobacteriales</taxon>
        <taxon>Flavobacteriaceae</taxon>
        <taxon>Winogradskyella</taxon>
    </lineage>
</organism>
<gene>
    <name evidence="1" type="ORF">DFQ11_101516</name>
</gene>
<dbReference type="RefSeq" id="WP_110474036.1">
    <property type="nucleotide sequence ID" value="NZ_BMWQ01000001.1"/>
</dbReference>
<reference evidence="1 2" key="1">
    <citation type="submission" date="2018-06" db="EMBL/GenBank/DDBJ databases">
        <title>Genomic Encyclopedia of Type Strains, Phase III (KMG-III): the genomes of soil and plant-associated and newly described type strains.</title>
        <authorList>
            <person name="Whitman W."/>
        </authorList>
    </citation>
    <scope>NUCLEOTIDE SEQUENCE [LARGE SCALE GENOMIC DNA]</scope>
    <source>
        <strain evidence="1 2">CECT 7945</strain>
    </source>
</reference>
<dbReference type="OrthoDB" id="1144071at2"/>